<evidence type="ECO:0000259" key="10">
    <source>
        <dbReference type="PROSITE" id="PS50166"/>
    </source>
</evidence>
<gene>
    <name evidence="11" type="ORF">PMEA_00014851</name>
</gene>
<dbReference type="PROSITE" id="PS50077">
    <property type="entry name" value="HEAT_REPEAT"/>
    <property type="match status" value="2"/>
</dbReference>
<comment type="subcellular location">
    <subcellularLocation>
        <location evidence="2">Cytoplasm</location>
    </subcellularLocation>
    <subcellularLocation>
        <location evidence="1">Nucleus envelope</location>
    </subcellularLocation>
</comment>
<dbReference type="PROSITE" id="PS50166">
    <property type="entry name" value="IMPORTIN_B_NT"/>
    <property type="match status" value="1"/>
</dbReference>
<dbReference type="SUPFAM" id="SSF48371">
    <property type="entry name" value="ARM repeat"/>
    <property type="match status" value="1"/>
</dbReference>
<evidence type="ECO:0000256" key="6">
    <source>
        <dbReference type="ARBA" id="ARBA00022737"/>
    </source>
</evidence>
<dbReference type="InterPro" id="IPR016024">
    <property type="entry name" value="ARM-type_fold"/>
</dbReference>
<evidence type="ECO:0000256" key="9">
    <source>
        <dbReference type="PROSITE-ProRule" id="PRU00103"/>
    </source>
</evidence>
<keyword evidence="4" id="KW-0813">Transport</keyword>
<dbReference type="Gene3D" id="1.25.10.10">
    <property type="entry name" value="Leucine-rich Repeat Variant"/>
    <property type="match status" value="1"/>
</dbReference>
<sequence length="881" mass="97420">MDLTGVLEATVSPDQNALQAAQTYLESAAQQNLPQFLVALVTELADATKSQIARMAAGLQLKNQLTSKDATVRLQYQQRWLSLDEGVKTHVKNMAVQTLGTEIARPAIAPQCIAAIACAEIPQRQWQDLIEILYQLIIDASNTEKVREHALETLGYICQDIEPEHLVERGHTILTAIVTGMKKEEPNMHIRIAATNALLNSLEFTKQNFERVSERNYIMQVVCEATQTSEIQLKVAALQNIVKIVSLYYQHMEEYMGTALFPISLDAIKSDCDEIALQGIEFWSSICDEEMDLEIEAVEARENNKEPEQTSKHYAKGALQYIAPLLTECLTKQEEFDDDDDWNPNKAAGVCLMLLAQCCEDNIINHVSSFIETNIVNEDWKLRDAAVMAFGSILEGPDPQALQPYAAKALPTLLHLMGDQSVVVRDSVAWTLGRICEILPQVVIGGKLLQPLVESLLESLKAEPRVAANVCWAFNSLGEAAYEAAPVPEEEEEPQTYALSPWFRKIVEKLLEVTDRGDANNGNLRSSAYEAVMELIKNSAKDCYEVVQGTTVVILERLNRLLEMEKNVADRAQYHDLQSLLCATLQSVLRKVNPQDALQIAPLMMQALLQMLNPSSGAKIVGGVQEDALMAIGTLVEILGKNFHPYMESFEPYLIEALRERVEYQVCVAAVGLVGDIARALGDKIMNVSDLFMQILMENLADANVHRSVKPHILSVFGDVALAIGPSFAPYFDVVIATLNQASVTIVDKADYDMVDYLNELREGCLEAYTGIIQGLKGSTDGPSPTPALDLVQPHLPHIVSFIEVIATDVDHTESNVSSACGLVGDICSAFGAQVHILLEKQAINELLQEGRRSKTHKSKQVASWATKELRKLKQQQVSCL</sequence>
<dbReference type="InterPro" id="IPR001494">
    <property type="entry name" value="Importin-beta_N"/>
</dbReference>
<dbReference type="InterPro" id="IPR021133">
    <property type="entry name" value="HEAT_type_2"/>
</dbReference>
<dbReference type="Pfam" id="PF25574">
    <property type="entry name" value="TPR_IMB1"/>
    <property type="match status" value="1"/>
</dbReference>
<dbReference type="PANTHER" id="PTHR10527">
    <property type="entry name" value="IMPORTIN BETA"/>
    <property type="match status" value="1"/>
</dbReference>
<name>A0AAU9WZJ6_9CNID</name>
<evidence type="ECO:0000313" key="11">
    <source>
        <dbReference type="EMBL" id="CAH3131835.1"/>
    </source>
</evidence>
<evidence type="ECO:0000256" key="8">
    <source>
        <dbReference type="ARBA" id="ARBA00023242"/>
    </source>
</evidence>
<dbReference type="AlphaFoldDB" id="A0AAU9WZJ6"/>
<organism evidence="11 12">
    <name type="scientific">Pocillopora meandrina</name>
    <dbReference type="NCBI Taxonomy" id="46732"/>
    <lineage>
        <taxon>Eukaryota</taxon>
        <taxon>Metazoa</taxon>
        <taxon>Cnidaria</taxon>
        <taxon>Anthozoa</taxon>
        <taxon>Hexacorallia</taxon>
        <taxon>Scleractinia</taxon>
        <taxon>Astrocoeniina</taxon>
        <taxon>Pocilloporidae</taxon>
        <taxon>Pocillopora</taxon>
    </lineage>
</organism>
<keyword evidence="7" id="KW-0653">Protein transport</keyword>
<reference evidence="11 12" key="1">
    <citation type="submission" date="2022-05" db="EMBL/GenBank/DDBJ databases">
        <authorList>
            <consortium name="Genoscope - CEA"/>
            <person name="William W."/>
        </authorList>
    </citation>
    <scope>NUCLEOTIDE SEQUENCE [LARGE SCALE GENOMIC DNA]</scope>
</reference>
<dbReference type="InterPro" id="IPR000225">
    <property type="entry name" value="Armadillo"/>
</dbReference>
<evidence type="ECO:0000256" key="5">
    <source>
        <dbReference type="ARBA" id="ARBA00022490"/>
    </source>
</evidence>
<evidence type="ECO:0000256" key="3">
    <source>
        <dbReference type="ARBA" id="ARBA00010907"/>
    </source>
</evidence>
<comment type="similarity">
    <text evidence="3">Belongs to the importin beta family. Importin beta-1 subfamily.</text>
</comment>
<dbReference type="InterPro" id="IPR011989">
    <property type="entry name" value="ARM-like"/>
</dbReference>
<keyword evidence="12" id="KW-1185">Reference proteome</keyword>
<dbReference type="SMART" id="SM00913">
    <property type="entry name" value="IBN_N"/>
    <property type="match status" value="1"/>
</dbReference>
<dbReference type="Pfam" id="PF13513">
    <property type="entry name" value="HEAT_EZ"/>
    <property type="match status" value="1"/>
</dbReference>
<dbReference type="InterPro" id="IPR040122">
    <property type="entry name" value="Importin_beta"/>
</dbReference>
<protein>
    <recommendedName>
        <fullName evidence="10">Importin N-terminal domain-containing protein</fullName>
    </recommendedName>
</protein>
<feature type="domain" description="Importin N-terminal" evidence="10">
    <location>
        <begin position="21"/>
        <end position="101"/>
    </location>
</feature>
<evidence type="ECO:0000313" key="12">
    <source>
        <dbReference type="Proteomes" id="UP001159428"/>
    </source>
</evidence>
<feature type="repeat" description="HEAT" evidence="9">
    <location>
        <begin position="129"/>
        <end position="169"/>
    </location>
</feature>
<dbReference type="GO" id="GO:0005737">
    <property type="term" value="C:cytoplasm"/>
    <property type="evidence" value="ECO:0007669"/>
    <property type="project" value="UniProtKB-SubCell"/>
</dbReference>
<dbReference type="GO" id="GO:0031267">
    <property type="term" value="F:small GTPase binding"/>
    <property type="evidence" value="ECO:0007669"/>
    <property type="project" value="InterPro"/>
</dbReference>
<evidence type="ECO:0000256" key="1">
    <source>
        <dbReference type="ARBA" id="ARBA00004259"/>
    </source>
</evidence>
<comment type="caution">
    <text evidence="11">The sequence shown here is derived from an EMBL/GenBank/DDBJ whole genome shotgun (WGS) entry which is preliminary data.</text>
</comment>
<dbReference type="Proteomes" id="UP001159428">
    <property type="component" value="Unassembled WGS sequence"/>
</dbReference>
<feature type="repeat" description="HEAT" evidence="9">
    <location>
        <begin position="409"/>
        <end position="444"/>
    </location>
</feature>
<accession>A0AAU9WZJ6</accession>
<evidence type="ECO:0000256" key="4">
    <source>
        <dbReference type="ARBA" id="ARBA00022448"/>
    </source>
</evidence>
<evidence type="ECO:0000256" key="2">
    <source>
        <dbReference type="ARBA" id="ARBA00004496"/>
    </source>
</evidence>
<evidence type="ECO:0000256" key="7">
    <source>
        <dbReference type="ARBA" id="ARBA00022927"/>
    </source>
</evidence>
<dbReference type="Pfam" id="PF03810">
    <property type="entry name" value="IBN_N"/>
    <property type="match status" value="1"/>
</dbReference>
<proteinExistence type="inferred from homology"/>
<dbReference type="GO" id="GO:0005635">
    <property type="term" value="C:nuclear envelope"/>
    <property type="evidence" value="ECO:0007669"/>
    <property type="project" value="UniProtKB-SubCell"/>
</dbReference>
<keyword evidence="5" id="KW-0963">Cytoplasm</keyword>
<dbReference type="FunFam" id="1.25.10.10:FF:000027">
    <property type="entry name" value="Importin subunit beta-1"/>
    <property type="match status" value="1"/>
</dbReference>
<dbReference type="SMART" id="SM00185">
    <property type="entry name" value="ARM"/>
    <property type="match status" value="3"/>
</dbReference>
<dbReference type="InterPro" id="IPR058584">
    <property type="entry name" value="IMB1_TNPO1-like_TPR"/>
</dbReference>
<dbReference type="EMBL" id="CALNXJ010000026">
    <property type="protein sequence ID" value="CAH3131835.1"/>
    <property type="molecule type" value="Genomic_DNA"/>
</dbReference>
<keyword evidence="8" id="KW-0539">Nucleus</keyword>
<dbReference type="GO" id="GO:0006606">
    <property type="term" value="P:protein import into nucleus"/>
    <property type="evidence" value="ECO:0007669"/>
    <property type="project" value="InterPro"/>
</dbReference>
<keyword evidence="6" id="KW-0677">Repeat</keyword>